<evidence type="ECO:0000256" key="1">
    <source>
        <dbReference type="SAM" id="MobiDB-lite"/>
    </source>
</evidence>
<protein>
    <recommendedName>
        <fullName evidence="5">DUF4232 domain-containing protein</fullName>
    </recommendedName>
</protein>
<reference evidence="3 4" key="1">
    <citation type="submission" date="2014-09" db="EMBL/GenBank/DDBJ databases">
        <title>High-quality draft genome sequence of Kocuria marina SO9-6, an actinobacterium isolated from a copper mine.</title>
        <authorList>
            <person name="Castro D.B."/>
            <person name="Pereira L.B."/>
            <person name="Silva M.V."/>
            <person name="Silva B.P."/>
            <person name="Zanardi B.R."/>
            <person name="Carlos C."/>
            <person name="Belgini D.R."/>
            <person name="Limache E.G."/>
            <person name="Lacerda G.V."/>
            <person name="Nery M.B."/>
            <person name="Gomes M.B."/>
            <person name="Souza S."/>
            <person name="Silva T.M."/>
            <person name="Rodrigues V.D."/>
            <person name="Paulino L.C."/>
            <person name="Vicentini R."/>
            <person name="Ferraz L.F."/>
            <person name="Ottoboni L.M."/>
        </authorList>
    </citation>
    <scope>NUCLEOTIDE SEQUENCE [LARGE SCALE GENOMIC DNA]</scope>
    <source>
        <strain evidence="3 4">SO9-6</strain>
    </source>
</reference>
<dbReference type="STRING" id="223184.AS25_00230"/>
<dbReference type="Proteomes" id="UP000030664">
    <property type="component" value="Unassembled WGS sequence"/>
</dbReference>
<keyword evidence="2" id="KW-0472">Membrane</keyword>
<feature type="region of interest" description="Disordered" evidence="1">
    <location>
        <begin position="63"/>
        <end position="115"/>
    </location>
</feature>
<organism evidence="3 4">
    <name type="scientific">Kocuria marina</name>
    <dbReference type="NCBI Taxonomy" id="223184"/>
    <lineage>
        <taxon>Bacteria</taxon>
        <taxon>Bacillati</taxon>
        <taxon>Actinomycetota</taxon>
        <taxon>Actinomycetes</taxon>
        <taxon>Micrococcales</taxon>
        <taxon>Micrococcaceae</taxon>
        <taxon>Kocuria</taxon>
    </lineage>
</organism>
<feature type="compositionally biased region" description="Low complexity" evidence="1">
    <location>
        <begin position="93"/>
        <end position="115"/>
    </location>
</feature>
<keyword evidence="2" id="KW-0812">Transmembrane</keyword>
<name>A0A0B0DFP3_9MICC</name>
<evidence type="ECO:0000313" key="4">
    <source>
        <dbReference type="Proteomes" id="UP000030664"/>
    </source>
</evidence>
<feature type="compositionally biased region" description="Polar residues" evidence="1">
    <location>
        <begin position="67"/>
        <end position="83"/>
    </location>
</feature>
<evidence type="ECO:0000256" key="2">
    <source>
        <dbReference type="SAM" id="Phobius"/>
    </source>
</evidence>
<dbReference type="AlphaFoldDB" id="A0A0B0DFP3"/>
<keyword evidence="2" id="KW-1133">Transmembrane helix</keyword>
<sequence>MASGSEQHDPPTSPAESADTGGRLPEHVYRRRRMVALAVIVALVLALLWAVVSGVRALTAPDADDANATQQPDAAAQPSTDPQNKFADFTARPTPSGSGAPRASGSPSASSTAAPECGADLAVSAATDEQSYAAGQNPVLELTLENTGQHPCRVDAGSNHMAFVVTSGADTVFDSRHCAAPGENRQITLDTGQKETARLTWNRVRTAEGCPAGQSEALAGYYNLTTSLGDITSQQAAFSLQ</sequence>
<feature type="transmembrane region" description="Helical" evidence="2">
    <location>
        <begin position="34"/>
        <end position="52"/>
    </location>
</feature>
<feature type="region of interest" description="Disordered" evidence="1">
    <location>
        <begin position="1"/>
        <end position="22"/>
    </location>
</feature>
<accession>A0A0B0DFP3</accession>
<proteinExistence type="predicted"/>
<comment type="caution">
    <text evidence="3">The sequence shown here is derived from an EMBL/GenBank/DDBJ whole genome shotgun (WGS) entry which is preliminary data.</text>
</comment>
<evidence type="ECO:0000313" key="3">
    <source>
        <dbReference type="EMBL" id="KHE75550.1"/>
    </source>
</evidence>
<dbReference type="eggNOG" id="ENOG503304R">
    <property type="taxonomic scope" value="Bacteria"/>
</dbReference>
<gene>
    <name evidence="3" type="ORF">AS25_00230</name>
</gene>
<evidence type="ECO:0008006" key="5">
    <source>
        <dbReference type="Google" id="ProtNLM"/>
    </source>
</evidence>
<dbReference type="EMBL" id="JROM01000003">
    <property type="protein sequence ID" value="KHE75550.1"/>
    <property type="molecule type" value="Genomic_DNA"/>
</dbReference>
<dbReference type="RefSeq" id="WP_035959164.1">
    <property type="nucleotide sequence ID" value="NZ_JROM01000003.1"/>
</dbReference>